<feature type="transmembrane region" description="Helical" evidence="1">
    <location>
        <begin position="80"/>
        <end position="97"/>
    </location>
</feature>
<dbReference type="RefSeq" id="WP_226538580.1">
    <property type="nucleotide sequence ID" value="NZ_CP129013.1"/>
</dbReference>
<gene>
    <name evidence="2" type="ORF">LC087_06445</name>
</gene>
<evidence type="ECO:0000313" key="3">
    <source>
        <dbReference type="Proteomes" id="UP001197974"/>
    </source>
</evidence>
<keyword evidence="1" id="KW-0472">Membrane</keyword>
<reference evidence="2 3" key="1">
    <citation type="submission" date="2023-06" db="EMBL/GenBank/DDBJ databases">
        <title>Five Gram-positive bacteria isolated from mangrove sediments in Shenzhen, Guangdong, China.</title>
        <authorList>
            <person name="Yu S."/>
            <person name="Zheng W."/>
            <person name="Huang Y."/>
        </authorList>
    </citation>
    <scope>NUCLEOTIDE SEQUENCE [LARGE SCALE GENOMIC DNA]</scope>
    <source>
        <strain evidence="2 3">SaN35-3</strain>
    </source>
</reference>
<dbReference type="Pfam" id="PF10864">
    <property type="entry name" value="DUF2663"/>
    <property type="match status" value="1"/>
</dbReference>
<name>A0ABY9JWL0_9BACI</name>
<accession>A0ABY9JWL0</accession>
<proteinExistence type="predicted"/>
<evidence type="ECO:0000313" key="2">
    <source>
        <dbReference type="EMBL" id="WLR43764.1"/>
    </source>
</evidence>
<dbReference type="EMBL" id="CP129013">
    <property type="protein sequence ID" value="WLR43764.1"/>
    <property type="molecule type" value="Genomic_DNA"/>
</dbReference>
<feature type="transmembrane region" description="Helical" evidence="1">
    <location>
        <begin position="40"/>
        <end position="60"/>
    </location>
</feature>
<dbReference type="InterPro" id="IPR020210">
    <property type="entry name" value="Uncharacterised_YpbF_TM"/>
</dbReference>
<organism evidence="2 3">
    <name type="scientific">Bacillus carboniphilus</name>
    <dbReference type="NCBI Taxonomy" id="86663"/>
    <lineage>
        <taxon>Bacteria</taxon>
        <taxon>Bacillati</taxon>
        <taxon>Bacillota</taxon>
        <taxon>Bacilli</taxon>
        <taxon>Bacillales</taxon>
        <taxon>Bacillaceae</taxon>
        <taxon>Bacillus</taxon>
    </lineage>
</organism>
<keyword evidence="1" id="KW-1133">Transmembrane helix</keyword>
<protein>
    <submittedName>
        <fullName evidence="2">DUF2663 family protein</fullName>
    </submittedName>
</protein>
<sequence>MEKSIDQLEKYADKPTREMLKGIVKRKKKYDQYKVKTTRWLWLSFVLTLVYFYFAWIEIIQPSNNQLVEMFDLFFQTSNHLFYVLVIAACYATAIYYKKKEEKSEKEFHDLRCELIDKSTDLWNEPQLWSKRDEVYSFMKREFDINLYFENK</sequence>
<keyword evidence="3" id="KW-1185">Reference proteome</keyword>
<keyword evidence="1" id="KW-0812">Transmembrane</keyword>
<evidence type="ECO:0000256" key="1">
    <source>
        <dbReference type="SAM" id="Phobius"/>
    </source>
</evidence>
<dbReference type="Proteomes" id="UP001197974">
    <property type="component" value="Chromosome"/>
</dbReference>